<dbReference type="RefSeq" id="WP_024331358.1">
    <property type="nucleotide sequence ID" value="NZ_JASOXK010000003.1"/>
</dbReference>
<dbReference type="Proteomes" id="UP000235122">
    <property type="component" value="Unassembled WGS sequence"/>
</dbReference>
<protein>
    <recommendedName>
        <fullName evidence="5">Cardiolipin synthase N-terminal domain-containing protein</fullName>
    </recommendedName>
</protein>
<dbReference type="GeneID" id="35867320"/>
<name>A0A2I1ILL6_9ACTO</name>
<feature type="transmembrane region" description="Helical" evidence="1">
    <location>
        <begin position="35"/>
        <end position="55"/>
    </location>
</feature>
<keyword evidence="4" id="KW-1185">Reference proteome</keyword>
<evidence type="ECO:0000313" key="4">
    <source>
        <dbReference type="Proteomes" id="UP000235122"/>
    </source>
</evidence>
<organism evidence="3 4">
    <name type="scientific">Winkia neuii</name>
    <dbReference type="NCBI Taxonomy" id="33007"/>
    <lineage>
        <taxon>Bacteria</taxon>
        <taxon>Bacillati</taxon>
        <taxon>Actinomycetota</taxon>
        <taxon>Actinomycetes</taxon>
        <taxon>Actinomycetales</taxon>
        <taxon>Actinomycetaceae</taxon>
        <taxon>Winkia</taxon>
    </lineage>
</organism>
<feature type="chain" id="PRO_5014907567" description="Cardiolipin synthase N-terminal domain-containing protein" evidence="2">
    <location>
        <begin position="20"/>
        <end position="123"/>
    </location>
</feature>
<feature type="signal peptide" evidence="2">
    <location>
        <begin position="1"/>
        <end position="19"/>
    </location>
</feature>
<dbReference type="AlphaFoldDB" id="A0A2I1ILL6"/>
<reference evidence="3 4" key="1">
    <citation type="submission" date="2017-12" db="EMBL/GenBank/DDBJ databases">
        <title>Phylogenetic diversity of female urinary microbiome.</title>
        <authorList>
            <person name="Thomas-White K."/>
            <person name="Wolfe A.J."/>
        </authorList>
    </citation>
    <scope>NUCLEOTIDE SEQUENCE [LARGE SCALE GENOMIC DNA]</scope>
    <source>
        <strain evidence="3 4">UMB0402</strain>
    </source>
</reference>
<evidence type="ECO:0008006" key="5">
    <source>
        <dbReference type="Google" id="ProtNLM"/>
    </source>
</evidence>
<evidence type="ECO:0000313" key="3">
    <source>
        <dbReference type="EMBL" id="PKY72018.1"/>
    </source>
</evidence>
<keyword evidence="1" id="KW-1133">Transmembrane helix</keyword>
<keyword evidence="1" id="KW-0812">Transmembrane</keyword>
<keyword evidence="1" id="KW-0472">Membrane</keyword>
<evidence type="ECO:0000256" key="2">
    <source>
        <dbReference type="SAM" id="SignalP"/>
    </source>
</evidence>
<evidence type="ECO:0000256" key="1">
    <source>
        <dbReference type="SAM" id="Phobius"/>
    </source>
</evidence>
<sequence length="123" mass="13505">MVRVAMAILTLAVTIYALADCGRTPSQKMPAGLPKGIWMLLIVLTLPLGGLGWIVTSRVLAAEANDGKVSTTMWSAATPINFRRNAPGPRPKELAPDDDPEFLFKLKRDMQKRRDEEDGKEAN</sequence>
<proteinExistence type="predicted"/>
<comment type="caution">
    <text evidence="3">The sequence shown here is derived from an EMBL/GenBank/DDBJ whole genome shotgun (WGS) entry which is preliminary data.</text>
</comment>
<dbReference type="STRING" id="33007.HMPREF3198_00431"/>
<dbReference type="EMBL" id="PKKO01000004">
    <property type="protein sequence ID" value="PKY72018.1"/>
    <property type="molecule type" value="Genomic_DNA"/>
</dbReference>
<gene>
    <name evidence="3" type="ORF">CYJ19_07335</name>
</gene>
<accession>A0A2I1ILL6</accession>
<keyword evidence="2" id="KW-0732">Signal</keyword>